<protein>
    <submittedName>
        <fullName evidence="2">Uncharacterized protein</fullName>
    </submittedName>
</protein>
<dbReference type="EMBL" id="LR796758">
    <property type="protein sequence ID" value="CAB4164038.1"/>
    <property type="molecule type" value="Genomic_DNA"/>
</dbReference>
<organism evidence="2">
    <name type="scientific">uncultured Caudovirales phage</name>
    <dbReference type="NCBI Taxonomy" id="2100421"/>
    <lineage>
        <taxon>Viruses</taxon>
        <taxon>Duplodnaviria</taxon>
        <taxon>Heunggongvirae</taxon>
        <taxon>Uroviricota</taxon>
        <taxon>Caudoviricetes</taxon>
        <taxon>Peduoviridae</taxon>
        <taxon>Maltschvirus</taxon>
        <taxon>Maltschvirus maltsch</taxon>
    </lineage>
</organism>
<name>A0A6J5P3X6_9CAUD</name>
<gene>
    <name evidence="4" type="ORF">UFOVP1146_394</name>
    <name evidence="5" type="ORF">UFOVP1638_171</name>
    <name evidence="2" type="ORF">UFOVP812_307</name>
    <name evidence="3" type="ORF">UFOVP818_258</name>
</gene>
<evidence type="ECO:0000313" key="2">
    <source>
        <dbReference type="EMBL" id="CAB4164038.1"/>
    </source>
</evidence>
<reference evidence="2" key="1">
    <citation type="submission" date="2020-04" db="EMBL/GenBank/DDBJ databases">
        <authorList>
            <person name="Chiriac C."/>
            <person name="Salcher M."/>
            <person name="Ghai R."/>
            <person name="Kavagutti S V."/>
        </authorList>
    </citation>
    <scope>NUCLEOTIDE SEQUENCE</scope>
</reference>
<evidence type="ECO:0000256" key="1">
    <source>
        <dbReference type="SAM" id="MobiDB-lite"/>
    </source>
</evidence>
<accession>A0A6J5P3X6</accession>
<dbReference type="EMBL" id="LR797099">
    <property type="protein sequence ID" value="CAB4187048.1"/>
    <property type="molecule type" value="Genomic_DNA"/>
</dbReference>
<dbReference type="EMBL" id="LR797502">
    <property type="protein sequence ID" value="CAB4221138.1"/>
    <property type="molecule type" value="Genomic_DNA"/>
</dbReference>
<feature type="region of interest" description="Disordered" evidence="1">
    <location>
        <begin position="1"/>
        <end position="26"/>
    </location>
</feature>
<evidence type="ECO:0000313" key="3">
    <source>
        <dbReference type="EMBL" id="CAB4165722.1"/>
    </source>
</evidence>
<dbReference type="EMBL" id="LR796776">
    <property type="protein sequence ID" value="CAB4165722.1"/>
    <property type="molecule type" value="Genomic_DNA"/>
</dbReference>
<proteinExistence type="predicted"/>
<evidence type="ECO:0000313" key="5">
    <source>
        <dbReference type="EMBL" id="CAB4221138.1"/>
    </source>
</evidence>
<evidence type="ECO:0000313" key="4">
    <source>
        <dbReference type="EMBL" id="CAB4187048.1"/>
    </source>
</evidence>
<sequence length="49" mass="5543">MKQTNENLKDSKPGVQLPKRPNETGSISVEAFVRISDPETKEIFVEQRA</sequence>